<dbReference type="Gene3D" id="3.40.50.2000">
    <property type="entry name" value="Glycogen Phosphorylase B"/>
    <property type="match status" value="1"/>
</dbReference>
<dbReference type="EMBL" id="HG793133">
    <property type="protein sequence ID" value="CDK30744.1"/>
    <property type="molecule type" value="Genomic_DNA"/>
</dbReference>
<dbReference type="KEGG" id="dpb:BABL1_gene_271"/>
<dbReference type="HOGENOM" id="CLU_638870_0_0_7"/>
<name>V6DGR6_9BACT</name>
<evidence type="ECO:0000259" key="2">
    <source>
        <dbReference type="Pfam" id="PF00534"/>
    </source>
</evidence>
<keyword evidence="1" id="KW-0732">Signal</keyword>
<keyword evidence="3" id="KW-0808">Transferase</keyword>
<evidence type="ECO:0000313" key="3">
    <source>
        <dbReference type="EMBL" id="CDK30744.1"/>
    </source>
</evidence>
<dbReference type="InterPro" id="IPR001296">
    <property type="entry name" value="Glyco_trans_1"/>
</dbReference>
<protein>
    <submittedName>
        <fullName evidence="3">Glycosyltransferase</fullName>
    </submittedName>
</protein>
<dbReference type="Pfam" id="PF00534">
    <property type="entry name" value="Glycos_transf_1"/>
    <property type="match status" value="1"/>
</dbReference>
<keyword evidence="4" id="KW-1185">Reference proteome</keyword>
<sequence>MIIKIRILITSSLLNIFLNILTQAQFTHSNFDVTVVSYINFKDGLNRLAIGFIENFKNKLNINFIPTYSNINVKDIPSTIKSIINNQNETPGNVALLFDPLFKNNIKFIPNSYIKIAYSMIESTQLPEEWVDILNKEFDAVLVPAPFLEKVYKKSGVNIPIFLLPCGIYIDDFLSIPIKDKKNTPFVFGCSATFLPRKNQEILLNAFLNKFGNNKNIKLKLHGRYGDIKLINKLKKIIREKKAKNVELILGPLEQKHYVNFLNSLDCYVLVSKGEGFSITPRESISLGIPTIISNNTAHKELTQTTFFIPLKSKIKEPADYRWLFGKYCGYNFNIMQKDLEQVLEEVYNNYEHYLKKSQLGREWVKQYRYNNLEQKYINIIKPKKIIFGNNNIITDDYVMTSSKKLFEKYKNIITHVKK</sequence>
<dbReference type="eggNOG" id="COG0438">
    <property type="taxonomic scope" value="Bacteria"/>
</dbReference>
<feature type="chain" id="PRO_5004746127" evidence="1">
    <location>
        <begin position="25"/>
        <end position="419"/>
    </location>
</feature>
<dbReference type="SUPFAM" id="SSF53756">
    <property type="entry name" value="UDP-Glycosyltransferase/glycogen phosphorylase"/>
    <property type="match status" value="1"/>
</dbReference>
<dbReference type="RefSeq" id="WP_023792361.1">
    <property type="nucleotide sequence ID" value="NC_023003.1"/>
</dbReference>
<evidence type="ECO:0000256" key="1">
    <source>
        <dbReference type="SAM" id="SignalP"/>
    </source>
</evidence>
<dbReference type="PANTHER" id="PTHR46656:SF3">
    <property type="entry name" value="PUTATIVE-RELATED"/>
    <property type="match status" value="1"/>
</dbReference>
<gene>
    <name evidence="3" type="ORF">BABL1_gene_271</name>
</gene>
<dbReference type="STRING" id="673862.BABL1_gene_271"/>
<proteinExistence type="predicted"/>
<feature type="signal peptide" evidence="1">
    <location>
        <begin position="1"/>
        <end position="24"/>
    </location>
</feature>
<dbReference type="GO" id="GO:0016757">
    <property type="term" value="F:glycosyltransferase activity"/>
    <property type="evidence" value="ECO:0007669"/>
    <property type="project" value="InterPro"/>
</dbReference>
<dbReference type="PANTHER" id="PTHR46656">
    <property type="entry name" value="PUTATIVE-RELATED"/>
    <property type="match status" value="1"/>
</dbReference>
<reference evidence="3 4" key="1">
    <citation type="journal article" date="2015" name="Biol. Direct">
        <title>Babela massiliensis, a representative of a widespread bacterial phylum with unusual adaptations to parasitism in amoebae.</title>
        <authorList>
            <person name="Pagnier I."/>
            <person name="Yutin N."/>
            <person name="Croce O."/>
            <person name="Makarova K.S."/>
            <person name="Wolf Y.I."/>
            <person name="Benamar S."/>
            <person name="Raoult D."/>
            <person name="Koonin E.V."/>
            <person name="La Scola B."/>
        </authorList>
    </citation>
    <scope>NUCLEOTIDE SEQUENCE [LARGE SCALE GENOMIC DNA]</scope>
    <source>
        <strain evidence="4">BABL1</strain>
    </source>
</reference>
<organism evidence="3 4">
    <name type="scientific">Candidatus Babela massiliensis</name>
    <dbReference type="NCBI Taxonomy" id="673862"/>
    <lineage>
        <taxon>Bacteria</taxon>
        <taxon>Candidatus Babelota</taxon>
        <taxon>Candidatus Babeliae</taxon>
        <taxon>Candidatus Babeliales</taxon>
        <taxon>Candidatus Babeliaceae</taxon>
        <taxon>Candidatus Babela</taxon>
    </lineage>
</organism>
<dbReference type="Proteomes" id="UP000018769">
    <property type="component" value="Chromosome I"/>
</dbReference>
<dbReference type="AlphaFoldDB" id="V6DGR6"/>
<evidence type="ECO:0000313" key="4">
    <source>
        <dbReference type="Proteomes" id="UP000018769"/>
    </source>
</evidence>
<accession>V6DGR6</accession>
<dbReference type="OrthoDB" id="440232at2"/>
<feature type="domain" description="Glycosyl transferase family 1" evidence="2">
    <location>
        <begin position="179"/>
        <end position="302"/>
    </location>
</feature>